<sequence length="205" mass="23760">MGGGKFDCEVGSFPSMYLELPLGDNPRAISFWDSLFRIPSSVCKGIEKYMRDFYERGQRRIIVSRHDAHPFEWSLKGVKGTHRNPGKNISFELPTFSWFTSFVVDEDEGSQEVRFFIWQVLLGRVNTVDRLVRKRTLFVGPFCCMLCQKAEEDLDHLFCDCQYARAVWSSFLQKLGVSFAGSRSVRVTIEEFLLHLSFKDERGFL</sequence>
<dbReference type="OrthoDB" id="1932527at2759"/>
<comment type="caution">
    <text evidence="2">The sequence shown here is derived from an EMBL/GenBank/DDBJ whole genome shotgun (WGS) entry which is preliminary data.</text>
</comment>
<name>A0A5A7VJE4_CUCMM</name>
<dbReference type="InterPro" id="IPR026960">
    <property type="entry name" value="RVT-Znf"/>
</dbReference>
<dbReference type="Proteomes" id="UP000321393">
    <property type="component" value="Unassembled WGS sequence"/>
</dbReference>
<proteinExistence type="predicted"/>
<reference evidence="2 3" key="1">
    <citation type="submission" date="2019-08" db="EMBL/GenBank/DDBJ databases">
        <title>Draft genome sequences of two oriental melons (Cucumis melo L. var makuwa).</title>
        <authorList>
            <person name="Kwon S.-Y."/>
        </authorList>
    </citation>
    <scope>NUCLEOTIDE SEQUENCE [LARGE SCALE GENOMIC DNA]</scope>
    <source>
        <strain evidence="3">cv. SW 3</strain>
        <tissue evidence="2">Leaf</tissue>
    </source>
</reference>
<dbReference type="Pfam" id="PF13966">
    <property type="entry name" value="zf-RVT"/>
    <property type="match status" value="1"/>
</dbReference>
<accession>A0A5A7VJE4</accession>
<evidence type="ECO:0000259" key="1">
    <source>
        <dbReference type="Pfam" id="PF13966"/>
    </source>
</evidence>
<evidence type="ECO:0000313" key="3">
    <source>
        <dbReference type="Proteomes" id="UP000321393"/>
    </source>
</evidence>
<feature type="domain" description="Reverse transcriptase zinc-binding" evidence="1">
    <location>
        <begin position="110"/>
        <end position="168"/>
    </location>
</feature>
<organism evidence="2 3">
    <name type="scientific">Cucumis melo var. makuwa</name>
    <name type="common">Oriental melon</name>
    <dbReference type="NCBI Taxonomy" id="1194695"/>
    <lineage>
        <taxon>Eukaryota</taxon>
        <taxon>Viridiplantae</taxon>
        <taxon>Streptophyta</taxon>
        <taxon>Embryophyta</taxon>
        <taxon>Tracheophyta</taxon>
        <taxon>Spermatophyta</taxon>
        <taxon>Magnoliopsida</taxon>
        <taxon>eudicotyledons</taxon>
        <taxon>Gunneridae</taxon>
        <taxon>Pentapetalae</taxon>
        <taxon>rosids</taxon>
        <taxon>fabids</taxon>
        <taxon>Cucurbitales</taxon>
        <taxon>Cucurbitaceae</taxon>
        <taxon>Benincaseae</taxon>
        <taxon>Cucumis</taxon>
    </lineage>
</organism>
<dbReference type="PANTHER" id="PTHR33116:SF78">
    <property type="entry name" value="OS12G0587133 PROTEIN"/>
    <property type="match status" value="1"/>
</dbReference>
<evidence type="ECO:0000313" key="2">
    <source>
        <dbReference type="EMBL" id="KAA0067918.1"/>
    </source>
</evidence>
<dbReference type="AlphaFoldDB" id="A0A5A7VJE4"/>
<gene>
    <name evidence="2" type="ORF">E6C27_scaffold138G00850</name>
</gene>
<protein>
    <recommendedName>
        <fullName evidence="1">Reverse transcriptase zinc-binding domain-containing protein</fullName>
    </recommendedName>
</protein>
<dbReference type="PANTHER" id="PTHR33116">
    <property type="entry name" value="REVERSE TRANSCRIPTASE ZINC-BINDING DOMAIN-CONTAINING PROTEIN-RELATED-RELATED"/>
    <property type="match status" value="1"/>
</dbReference>
<dbReference type="EMBL" id="SSTE01000165">
    <property type="protein sequence ID" value="KAA0067918.1"/>
    <property type="molecule type" value="Genomic_DNA"/>
</dbReference>